<name>A0A7J6V2D6_THATH</name>
<evidence type="ECO:0000313" key="3">
    <source>
        <dbReference type="Proteomes" id="UP000554482"/>
    </source>
</evidence>
<dbReference type="GO" id="GO:0006368">
    <property type="term" value="P:transcription elongation by RNA polymerase II"/>
    <property type="evidence" value="ECO:0007669"/>
    <property type="project" value="InterPro"/>
</dbReference>
<dbReference type="Pfam" id="PF06881">
    <property type="entry name" value="Elongin_A"/>
    <property type="match status" value="1"/>
</dbReference>
<dbReference type="OrthoDB" id="21513at2759"/>
<dbReference type="AlphaFoldDB" id="A0A7J6V2D6"/>
<organism evidence="2 3">
    <name type="scientific">Thalictrum thalictroides</name>
    <name type="common">Rue-anemone</name>
    <name type="synonym">Anemone thalictroides</name>
    <dbReference type="NCBI Taxonomy" id="46969"/>
    <lineage>
        <taxon>Eukaryota</taxon>
        <taxon>Viridiplantae</taxon>
        <taxon>Streptophyta</taxon>
        <taxon>Embryophyta</taxon>
        <taxon>Tracheophyta</taxon>
        <taxon>Spermatophyta</taxon>
        <taxon>Magnoliopsida</taxon>
        <taxon>Ranunculales</taxon>
        <taxon>Ranunculaceae</taxon>
        <taxon>Thalictroideae</taxon>
        <taxon>Thalictrum</taxon>
    </lineage>
</organism>
<dbReference type="PANTHER" id="PTHR47543:SF2">
    <property type="entry name" value="RNA POLYMERASE II TRANSCRIPTION FACTOR SIII SUBUNIT A"/>
    <property type="match status" value="1"/>
</dbReference>
<proteinExistence type="predicted"/>
<keyword evidence="2" id="KW-0648">Protein biosynthesis</keyword>
<feature type="region of interest" description="Disordered" evidence="1">
    <location>
        <begin position="202"/>
        <end position="240"/>
    </location>
</feature>
<dbReference type="InterPro" id="IPR010684">
    <property type="entry name" value="RNA_pol_II_trans_fac_SIII_A"/>
</dbReference>
<dbReference type="Proteomes" id="UP000554482">
    <property type="component" value="Unassembled WGS sequence"/>
</dbReference>
<dbReference type="GO" id="GO:0070449">
    <property type="term" value="C:elongin complex"/>
    <property type="evidence" value="ECO:0007669"/>
    <property type="project" value="InterPro"/>
</dbReference>
<dbReference type="Gene3D" id="6.10.250.3180">
    <property type="match status" value="1"/>
</dbReference>
<evidence type="ECO:0000313" key="2">
    <source>
        <dbReference type="EMBL" id="KAF5178542.1"/>
    </source>
</evidence>
<keyword evidence="3" id="KW-1185">Reference proteome</keyword>
<accession>A0A7J6V2D6</accession>
<dbReference type="GO" id="GO:0003746">
    <property type="term" value="F:translation elongation factor activity"/>
    <property type="evidence" value="ECO:0007669"/>
    <property type="project" value="UniProtKB-KW"/>
</dbReference>
<dbReference type="PANTHER" id="PTHR47543">
    <property type="entry name" value="OS08G0169600 PROTEIN"/>
    <property type="match status" value="1"/>
</dbReference>
<comment type="caution">
    <text evidence="2">The sequence shown here is derived from an EMBL/GenBank/DDBJ whole genome shotgun (WGS) entry which is preliminary data.</text>
</comment>
<reference evidence="2 3" key="1">
    <citation type="submission" date="2020-06" db="EMBL/GenBank/DDBJ databases">
        <title>Transcriptomic and genomic resources for Thalictrum thalictroides and T. hernandezii: Facilitating candidate gene discovery in an emerging model plant lineage.</title>
        <authorList>
            <person name="Arias T."/>
            <person name="Riano-Pachon D.M."/>
            <person name="Di Stilio V.S."/>
        </authorList>
    </citation>
    <scope>NUCLEOTIDE SEQUENCE [LARGE SCALE GENOMIC DNA]</scope>
    <source>
        <strain evidence="3">cv. WT478/WT964</strain>
        <tissue evidence="2">Leaves</tissue>
    </source>
</reference>
<sequence length="240" mass="28114">MLATLAGERSPDQRFRFLFSYRSTICKFSIVKLAIDNVRYLGDVGETDIDLLRDILPHCTSEQLMRIEKSTEGRDLSPVTNKLWRNFFEKDFGIERLSEVWKEERQKKRPQWRRAYENELKECDKKRKLIGDKLKKLYSEEANEKQSRQVQICSKIPPSSNKRNFYGGSGSYNKFSNTKGRLMKKAKMEYLNSHEAKVHLAMRKNALQSRQRAPLLKKSVGSYGKESASSSEFTKPWRRS</sequence>
<keyword evidence="2" id="KW-0251">Elongation factor</keyword>
<dbReference type="EMBL" id="JABWDY010039952">
    <property type="protein sequence ID" value="KAF5178542.1"/>
    <property type="molecule type" value="Genomic_DNA"/>
</dbReference>
<evidence type="ECO:0000256" key="1">
    <source>
        <dbReference type="SAM" id="MobiDB-lite"/>
    </source>
</evidence>
<gene>
    <name evidence="2" type="ORF">FRX31_031869</name>
</gene>
<protein>
    <submittedName>
        <fullName evidence="2">Transcription elongation factor B polypeptide</fullName>
    </submittedName>
</protein>